<dbReference type="EMBL" id="CAMXCT030001704">
    <property type="protein sequence ID" value="CAL4779689.1"/>
    <property type="molecule type" value="Genomic_DNA"/>
</dbReference>
<evidence type="ECO:0000256" key="6">
    <source>
        <dbReference type="ARBA" id="ARBA00023136"/>
    </source>
</evidence>
<dbReference type="AlphaFoldDB" id="A0A9P1FZX7"/>
<dbReference type="InterPro" id="IPR046342">
    <property type="entry name" value="CBS_dom_sf"/>
</dbReference>
<feature type="transmembrane region" description="Helical" evidence="9">
    <location>
        <begin position="337"/>
        <end position="357"/>
    </location>
</feature>
<protein>
    <submittedName>
        <fullName evidence="12">H(+)/Cl(-) exchange transporter 4 (Chloride channel protein 4) (ClC-4) (Chloride transporter ClC-4)</fullName>
    </submittedName>
</protein>
<name>A0A9P1FZX7_9DINO</name>
<evidence type="ECO:0000256" key="5">
    <source>
        <dbReference type="ARBA" id="ARBA00023065"/>
    </source>
</evidence>
<comment type="subcellular location">
    <subcellularLocation>
        <location evidence="1">Membrane</location>
        <topology evidence="1">Multi-pass membrane protein</topology>
    </subcellularLocation>
</comment>
<dbReference type="InterPro" id="IPR001807">
    <property type="entry name" value="ClC"/>
</dbReference>
<evidence type="ECO:0000256" key="4">
    <source>
        <dbReference type="ARBA" id="ARBA00022989"/>
    </source>
</evidence>
<keyword evidence="7" id="KW-0868">Chloride</keyword>
<dbReference type="GO" id="GO:0005794">
    <property type="term" value="C:Golgi apparatus"/>
    <property type="evidence" value="ECO:0007669"/>
    <property type="project" value="TreeGrafter"/>
</dbReference>
<evidence type="ECO:0000313" key="13">
    <source>
        <dbReference type="Proteomes" id="UP001152797"/>
    </source>
</evidence>
<proteinExistence type="predicted"/>
<dbReference type="Gene3D" id="3.30.428.10">
    <property type="entry name" value="HIT-like"/>
    <property type="match status" value="1"/>
</dbReference>
<evidence type="ECO:0000256" key="9">
    <source>
        <dbReference type="SAM" id="Phobius"/>
    </source>
</evidence>
<reference evidence="11" key="2">
    <citation type="submission" date="2024-04" db="EMBL/GenBank/DDBJ databases">
        <authorList>
            <person name="Chen Y."/>
            <person name="Shah S."/>
            <person name="Dougan E. K."/>
            <person name="Thang M."/>
            <person name="Chan C."/>
        </authorList>
    </citation>
    <scope>NUCLEOTIDE SEQUENCE [LARGE SCALE GENOMIC DNA]</scope>
</reference>
<dbReference type="Proteomes" id="UP001152797">
    <property type="component" value="Unassembled WGS sequence"/>
</dbReference>
<dbReference type="EMBL" id="CAMXCT010001704">
    <property type="protein sequence ID" value="CAI3992377.1"/>
    <property type="molecule type" value="Genomic_DNA"/>
</dbReference>
<evidence type="ECO:0000256" key="3">
    <source>
        <dbReference type="ARBA" id="ARBA00022692"/>
    </source>
</evidence>
<dbReference type="Gene3D" id="3.10.580.10">
    <property type="entry name" value="CBS-domain"/>
    <property type="match status" value="1"/>
</dbReference>
<sequence length="1252" mass="137617">MALRSSCAEPEASTWRQHAVLELQKHRRGGHTESVLSVESAPNRSLVLDVAAATRGSSARDALWPSMPTVEMHGEEMSFTEQQAGERMSHCNRVWWHLQGWLLAIAVGICSSLSGAGLDVGVQGLSSLRFGVCSSNWMIPFRHCPEDSWVYWGEGATGFAFNVGFGTFWACLAALLVYLFAPAAAGSGIPEVKTILNGFVMADVVSLRTLLIKIPGLMLSVAAGMSLGKEGPLVHVAVCWAQQLSRFFPQFSKESKRRELFSAAAAAGVSTAFGAPLGGVLFSLEEVSSFFPSRTLIKAFTAAMAAAIVLSVLNTTNTKGLTLFSVEYSKACHPVEYLIFAGLGVVGGLVGAVFNAVNVRWSAFRMKPTFRKRVHPVLEVTCIALVTLLTSFPVAMTRVLSSDAIHALFEACDAGSGHQLRGHLKLCTENDEYAPASVALVFELLLAAIIRLLQTIITFGVPCPAGLFVPSLFTGAAIGRCVGVLIQAGNHEQALFPRTVEPGVYAMVGAAAVLGGVCRVTISLVAIMLELTGGMTYIVPFMIAVLIAKLVGDTLNEGIYDLYIVLKGYPFLQEDLDVTFTERCCDIMESGLTTLDISLQPTFSDLSWLVQNFHFPGYPVVMGDSFIGYMKREHLRELIGHLGRSGRTDDEMVQQDELLEVTDRNVMRMSPGASLTQAHKVFKQLGCKRIFLVGSMRGNSQDVLQGMLSKKNFLHFLKTGKIGHMRDYPNSQPYYGGERSPRRNASSTIARAAGLERFRNTSFVASLLSVSRERSSPMQLRTMLRSPEMSASSGEEDGPPFQAPSPKLTSVQNAGACVAFPKSAKKSNSTQRAKRNSWDCSKKALSPRRTTLQLADSKQKWPLSLAARPAMWEGLDTQGLSATSGASRGATTSRRVQGHLDLRRLPGQPLGPFERDKLLDSFNQFRQNGGHLPSMATSTSHFSRGVDLLDVQSHDMEALQQRCAELEALVTELKRTKRRSKPNSTSTVSLPGTPGGTRTPTDWQRWPSRRMAMATELTLKPLQRRCSQRCRWLGIVPVTITLAILTLPTVLPHMTLEMGQHQQAVKWYFQSGWLWKEDTAELSRRGCKILNFKDSRCSCADDILANIMAGKQEAIYADSDWTLIKDPKMQSEGIQGMHYTAWSTHRELRTAGDLRQRHLPLLTKLLLEGTKAVVGVHPDLRDDVAIFLHFPPNIFRLHVHFVASNRTMWAPAEEVFSVQKIVESLQLTKANPIHSSLKFIGPHWLKCHSWVI</sequence>
<feature type="transmembrane region" description="Helical" evidence="9">
    <location>
        <begin position="377"/>
        <end position="396"/>
    </location>
</feature>
<organism evidence="10">
    <name type="scientific">Cladocopium goreaui</name>
    <dbReference type="NCBI Taxonomy" id="2562237"/>
    <lineage>
        <taxon>Eukaryota</taxon>
        <taxon>Sar</taxon>
        <taxon>Alveolata</taxon>
        <taxon>Dinophyceae</taxon>
        <taxon>Suessiales</taxon>
        <taxon>Symbiodiniaceae</taxon>
        <taxon>Cladocopium</taxon>
    </lineage>
</organism>
<dbReference type="Pfam" id="PF11969">
    <property type="entry name" value="DcpS_C"/>
    <property type="match status" value="1"/>
</dbReference>
<keyword evidence="5" id="KW-0406">Ion transport</keyword>
<dbReference type="InterPro" id="IPR036265">
    <property type="entry name" value="HIT-like_sf"/>
</dbReference>
<evidence type="ECO:0000256" key="2">
    <source>
        <dbReference type="ARBA" id="ARBA00022448"/>
    </source>
</evidence>
<feature type="region of interest" description="Disordered" evidence="8">
    <location>
        <begin position="975"/>
        <end position="1003"/>
    </location>
</feature>
<feature type="transmembrane region" description="Helical" evidence="9">
    <location>
        <begin position="534"/>
        <end position="552"/>
    </location>
</feature>
<keyword evidence="3 9" id="KW-0812">Transmembrane</keyword>
<evidence type="ECO:0000313" key="12">
    <source>
        <dbReference type="EMBL" id="CAL4779689.1"/>
    </source>
</evidence>
<evidence type="ECO:0000256" key="7">
    <source>
        <dbReference type="ARBA" id="ARBA00023214"/>
    </source>
</evidence>
<feature type="transmembrane region" description="Helical" evidence="9">
    <location>
        <begin position="94"/>
        <end position="118"/>
    </location>
</feature>
<dbReference type="GO" id="GO:0005886">
    <property type="term" value="C:plasma membrane"/>
    <property type="evidence" value="ECO:0007669"/>
    <property type="project" value="TreeGrafter"/>
</dbReference>
<dbReference type="GO" id="GO:0005247">
    <property type="term" value="F:voltage-gated chloride channel activity"/>
    <property type="evidence" value="ECO:0007669"/>
    <property type="project" value="TreeGrafter"/>
</dbReference>
<keyword evidence="4 9" id="KW-1133">Transmembrane helix</keyword>
<feature type="transmembrane region" description="Helical" evidence="9">
    <location>
        <begin position="465"/>
        <end position="486"/>
    </location>
</feature>
<dbReference type="PANTHER" id="PTHR45711:SF6">
    <property type="entry name" value="CHLORIDE CHANNEL PROTEIN"/>
    <property type="match status" value="1"/>
</dbReference>
<keyword evidence="6 9" id="KW-0472">Membrane</keyword>
<dbReference type="OrthoDB" id="10264956at2759"/>
<feature type="transmembrane region" description="Helical" evidence="9">
    <location>
        <begin position="210"/>
        <end position="228"/>
    </location>
</feature>
<comment type="caution">
    <text evidence="10">The sequence shown here is derived from an EMBL/GenBank/DDBJ whole genome shotgun (WGS) entry which is preliminary data.</text>
</comment>
<dbReference type="InterPro" id="IPR014743">
    <property type="entry name" value="Cl-channel_core"/>
</dbReference>
<feature type="transmembrane region" description="Helical" evidence="9">
    <location>
        <begin position="260"/>
        <end position="284"/>
    </location>
</feature>
<evidence type="ECO:0000313" key="11">
    <source>
        <dbReference type="EMBL" id="CAL1145752.1"/>
    </source>
</evidence>
<accession>A0A9P1FZX7</accession>
<dbReference type="Pfam" id="PF00654">
    <property type="entry name" value="Voltage_CLC"/>
    <property type="match status" value="1"/>
</dbReference>
<dbReference type="SUPFAM" id="SSF54197">
    <property type="entry name" value="HIT-like"/>
    <property type="match status" value="1"/>
</dbReference>
<dbReference type="PRINTS" id="PR00762">
    <property type="entry name" value="CLCHANNEL"/>
</dbReference>
<keyword evidence="2" id="KW-0813">Transport</keyword>
<feature type="transmembrane region" description="Helical" evidence="9">
    <location>
        <begin position="296"/>
        <end position="317"/>
    </location>
</feature>
<feature type="region of interest" description="Disordered" evidence="8">
    <location>
        <begin position="785"/>
        <end position="809"/>
    </location>
</feature>
<dbReference type="Gene3D" id="1.10.3080.10">
    <property type="entry name" value="Clc chloride channel"/>
    <property type="match status" value="1"/>
</dbReference>
<evidence type="ECO:0000256" key="1">
    <source>
        <dbReference type="ARBA" id="ARBA00004141"/>
    </source>
</evidence>
<gene>
    <name evidence="10" type="ORF">C1SCF055_LOCUS19213</name>
</gene>
<dbReference type="PANTHER" id="PTHR45711">
    <property type="entry name" value="CHLORIDE CHANNEL PROTEIN"/>
    <property type="match status" value="1"/>
</dbReference>
<evidence type="ECO:0000256" key="8">
    <source>
        <dbReference type="SAM" id="MobiDB-lite"/>
    </source>
</evidence>
<dbReference type="SUPFAM" id="SSF81340">
    <property type="entry name" value="Clc chloride channel"/>
    <property type="match status" value="1"/>
</dbReference>
<feature type="transmembrane region" description="Helical" evidence="9">
    <location>
        <begin position="167"/>
        <end position="189"/>
    </location>
</feature>
<feature type="region of interest" description="Disordered" evidence="8">
    <location>
        <begin position="822"/>
        <end position="853"/>
    </location>
</feature>
<dbReference type="SUPFAM" id="SSF54631">
    <property type="entry name" value="CBS-domain pair"/>
    <property type="match status" value="1"/>
</dbReference>
<evidence type="ECO:0000313" key="10">
    <source>
        <dbReference type="EMBL" id="CAI3992377.1"/>
    </source>
</evidence>
<dbReference type="GO" id="GO:0005769">
    <property type="term" value="C:early endosome"/>
    <property type="evidence" value="ECO:0007669"/>
    <property type="project" value="TreeGrafter"/>
</dbReference>
<reference evidence="10" key="1">
    <citation type="submission" date="2022-10" db="EMBL/GenBank/DDBJ databases">
        <authorList>
            <person name="Chen Y."/>
            <person name="Dougan E. K."/>
            <person name="Chan C."/>
            <person name="Rhodes N."/>
            <person name="Thang M."/>
        </authorList>
    </citation>
    <scope>NUCLEOTIDE SEQUENCE</scope>
</reference>
<dbReference type="EMBL" id="CAMXCT020001704">
    <property type="protein sequence ID" value="CAL1145752.1"/>
    <property type="molecule type" value="Genomic_DNA"/>
</dbReference>
<feature type="transmembrane region" description="Helical" evidence="9">
    <location>
        <begin position="433"/>
        <end position="453"/>
    </location>
</feature>
<keyword evidence="13" id="KW-1185">Reference proteome</keyword>